<organism evidence="2">
    <name type="scientific">Arion vulgaris</name>
    <dbReference type="NCBI Taxonomy" id="1028688"/>
    <lineage>
        <taxon>Eukaryota</taxon>
        <taxon>Metazoa</taxon>
        <taxon>Spiralia</taxon>
        <taxon>Lophotrochozoa</taxon>
        <taxon>Mollusca</taxon>
        <taxon>Gastropoda</taxon>
        <taxon>Heterobranchia</taxon>
        <taxon>Euthyneura</taxon>
        <taxon>Panpulmonata</taxon>
        <taxon>Eupulmonata</taxon>
        <taxon>Stylommatophora</taxon>
        <taxon>Helicina</taxon>
        <taxon>Arionoidea</taxon>
        <taxon>Arionidae</taxon>
        <taxon>Arion</taxon>
    </lineage>
</organism>
<dbReference type="EMBL" id="HACG01002876">
    <property type="protein sequence ID" value="CEK49741.1"/>
    <property type="molecule type" value="Transcribed_RNA"/>
</dbReference>
<evidence type="ECO:0008006" key="3">
    <source>
        <dbReference type="Google" id="ProtNLM"/>
    </source>
</evidence>
<accession>A0A0B6Y1M6</accession>
<feature type="non-terminal residue" evidence="2">
    <location>
        <position position="1"/>
    </location>
</feature>
<dbReference type="AlphaFoldDB" id="A0A0B6Y1M6"/>
<protein>
    <recommendedName>
        <fullName evidence="3">Secreted protein</fullName>
    </recommendedName>
</protein>
<evidence type="ECO:0000256" key="1">
    <source>
        <dbReference type="SAM" id="SignalP"/>
    </source>
</evidence>
<gene>
    <name evidence="2" type="primary">ORF8691</name>
</gene>
<name>A0A0B6Y1M6_9EUPU</name>
<feature type="chain" id="PRO_5002110445" description="Secreted protein" evidence="1">
    <location>
        <begin position="25"/>
        <end position="77"/>
    </location>
</feature>
<evidence type="ECO:0000313" key="2">
    <source>
        <dbReference type="EMBL" id="CEK49741.1"/>
    </source>
</evidence>
<proteinExistence type="predicted"/>
<feature type="signal peptide" evidence="1">
    <location>
        <begin position="1"/>
        <end position="24"/>
    </location>
</feature>
<reference evidence="2" key="1">
    <citation type="submission" date="2014-12" db="EMBL/GenBank/DDBJ databases">
        <title>Insight into the proteome of Arion vulgaris.</title>
        <authorList>
            <person name="Aradska J."/>
            <person name="Bulat T."/>
            <person name="Smidak R."/>
            <person name="Sarate P."/>
            <person name="Gangsoo J."/>
            <person name="Sialana F."/>
            <person name="Bilban M."/>
            <person name="Lubec G."/>
        </authorList>
    </citation>
    <scope>NUCLEOTIDE SEQUENCE</scope>
    <source>
        <tissue evidence="2">Skin</tissue>
    </source>
</reference>
<sequence>ICSRRMVSISLRAAILLLKSFTQCQVCKIAAIKGYPNIACSSKVIPSRSALTMELFKEHLVRIYLRVRLQTTMQDSI</sequence>
<keyword evidence="1" id="KW-0732">Signal</keyword>